<evidence type="ECO:0000259" key="4">
    <source>
        <dbReference type="PROSITE" id="PS50405"/>
    </source>
</evidence>
<dbReference type="AlphaFoldDB" id="A0AAN9T611"/>
<evidence type="ECO:0000259" key="3">
    <source>
        <dbReference type="PROSITE" id="PS50404"/>
    </source>
</evidence>
<protein>
    <submittedName>
        <fullName evidence="5">Uncharacterized protein</fullName>
    </submittedName>
</protein>
<dbReference type="InterPro" id="IPR036249">
    <property type="entry name" value="Thioredoxin-like_sf"/>
</dbReference>
<evidence type="ECO:0000313" key="6">
    <source>
        <dbReference type="Proteomes" id="UP001367676"/>
    </source>
</evidence>
<dbReference type="Pfam" id="PF13417">
    <property type="entry name" value="GST_N_3"/>
    <property type="match status" value="1"/>
</dbReference>
<accession>A0AAN9T611</accession>
<reference evidence="5 6" key="1">
    <citation type="submission" date="2024-03" db="EMBL/GenBank/DDBJ databases">
        <title>Adaptation during the transition from Ophiocordyceps entomopathogen to insect associate is accompanied by gene loss and intensified selection.</title>
        <authorList>
            <person name="Ward C.M."/>
            <person name="Onetto C.A."/>
            <person name="Borneman A.R."/>
        </authorList>
    </citation>
    <scope>NUCLEOTIDE SEQUENCE [LARGE SCALE GENOMIC DNA]</scope>
    <source>
        <strain evidence="5">AWRI1</strain>
        <tissue evidence="5">Single Adult Female</tissue>
    </source>
</reference>
<dbReference type="SUPFAM" id="SSF52833">
    <property type="entry name" value="Thioredoxin-like"/>
    <property type="match status" value="1"/>
</dbReference>
<organism evidence="5 6">
    <name type="scientific">Parthenolecanium corni</name>
    <dbReference type="NCBI Taxonomy" id="536013"/>
    <lineage>
        <taxon>Eukaryota</taxon>
        <taxon>Metazoa</taxon>
        <taxon>Ecdysozoa</taxon>
        <taxon>Arthropoda</taxon>
        <taxon>Hexapoda</taxon>
        <taxon>Insecta</taxon>
        <taxon>Pterygota</taxon>
        <taxon>Neoptera</taxon>
        <taxon>Paraneoptera</taxon>
        <taxon>Hemiptera</taxon>
        <taxon>Sternorrhyncha</taxon>
        <taxon>Coccoidea</taxon>
        <taxon>Coccidae</taxon>
        <taxon>Parthenolecanium</taxon>
    </lineage>
</organism>
<gene>
    <name evidence="5" type="ORF">V9T40_011421</name>
</gene>
<comment type="caution">
    <text evidence="5">The sequence shown here is derived from an EMBL/GenBank/DDBJ whole genome shotgun (WGS) entry which is preliminary data.</text>
</comment>
<dbReference type="FunFam" id="1.20.1050.10:FF:000009">
    <property type="entry name" value="Glutathione S-transferase omega-1"/>
    <property type="match status" value="1"/>
</dbReference>
<dbReference type="PROSITE" id="PS50404">
    <property type="entry name" value="GST_NTER"/>
    <property type="match status" value="1"/>
</dbReference>
<dbReference type="GO" id="GO:0004364">
    <property type="term" value="F:glutathione transferase activity"/>
    <property type="evidence" value="ECO:0007669"/>
    <property type="project" value="InterPro"/>
</dbReference>
<dbReference type="GO" id="GO:0045174">
    <property type="term" value="F:glutathione dehydrogenase (ascorbate) activity"/>
    <property type="evidence" value="ECO:0007669"/>
    <property type="project" value="TreeGrafter"/>
</dbReference>
<dbReference type="Gene3D" id="3.40.30.10">
    <property type="entry name" value="Glutaredoxin"/>
    <property type="match status" value="1"/>
</dbReference>
<proteinExistence type="inferred from homology"/>
<keyword evidence="2" id="KW-0560">Oxidoreductase</keyword>
<dbReference type="PANTHER" id="PTHR43968:SF6">
    <property type="entry name" value="GLUTATHIONE S-TRANSFERASE OMEGA"/>
    <property type="match status" value="1"/>
</dbReference>
<evidence type="ECO:0000313" key="5">
    <source>
        <dbReference type="EMBL" id="KAK7574230.1"/>
    </source>
</evidence>
<dbReference type="PRINTS" id="PR01625">
    <property type="entry name" value="GSTRNSFRASEO"/>
</dbReference>
<dbReference type="InterPro" id="IPR040079">
    <property type="entry name" value="Glutathione_S-Trfase"/>
</dbReference>
<dbReference type="FunFam" id="3.40.30.10:FF:000123">
    <property type="entry name" value="Glutathione transferase o1"/>
    <property type="match status" value="1"/>
</dbReference>
<dbReference type="PANTHER" id="PTHR43968">
    <property type="match status" value="1"/>
</dbReference>
<dbReference type="EMBL" id="JBBCAQ010000037">
    <property type="protein sequence ID" value="KAK7574230.1"/>
    <property type="molecule type" value="Genomic_DNA"/>
</dbReference>
<evidence type="ECO:0000256" key="1">
    <source>
        <dbReference type="ARBA" id="ARBA00011067"/>
    </source>
</evidence>
<dbReference type="SFLD" id="SFLDS00019">
    <property type="entry name" value="Glutathione_Transferase_(cytos"/>
    <property type="match status" value="1"/>
</dbReference>
<feature type="domain" description="GST C-terminal" evidence="4">
    <location>
        <begin position="101"/>
        <end position="225"/>
    </location>
</feature>
<name>A0AAN9T611_9HEMI</name>
<dbReference type="InterPro" id="IPR036282">
    <property type="entry name" value="Glutathione-S-Trfase_C_sf"/>
</dbReference>
<dbReference type="GO" id="GO:0005737">
    <property type="term" value="C:cytoplasm"/>
    <property type="evidence" value="ECO:0007669"/>
    <property type="project" value="InterPro"/>
</dbReference>
<sequence>MPVKHLAEGSTKPNFIDGAIYLFSMRFCPYAHRAHLILDAKNVKYEPIYINLSAKPKWYLELFPAGKVPAVLYKGELLSESLLLADFLNDEFAENPLHSTEPIKKFKDRLIIENFGKVTTAYYKLAMVEYNSENFEELLVSLDYLEKELVSRGTKYFGGNDKPLMVDYLIWPWFERFPAISIVYGNIAKIPEDRFPTLTKWNHSMENDPHVKKHFLTGAQYAKHFQLRKSNDPGAFDNVID</sequence>
<evidence type="ECO:0000256" key="2">
    <source>
        <dbReference type="ARBA" id="ARBA00023002"/>
    </source>
</evidence>
<keyword evidence="6" id="KW-1185">Reference proteome</keyword>
<comment type="similarity">
    <text evidence="1">Belongs to the GST superfamily. Omega family.</text>
</comment>
<dbReference type="InterPro" id="IPR004045">
    <property type="entry name" value="Glutathione_S-Trfase_N"/>
</dbReference>
<dbReference type="Proteomes" id="UP001367676">
    <property type="component" value="Unassembled WGS sequence"/>
</dbReference>
<dbReference type="InterPro" id="IPR005442">
    <property type="entry name" value="GST_omega"/>
</dbReference>
<dbReference type="InterPro" id="IPR050983">
    <property type="entry name" value="GST_Omega/HSP26"/>
</dbReference>
<dbReference type="SUPFAM" id="SSF47616">
    <property type="entry name" value="GST C-terminal domain-like"/>
    <property type="match status" value="1"/>
</dbReference>
<feature type="domain" description="GST N-terminal" evidence="3">
    <location>
        <begin position="18"/>
        <end position="96"/>
    </location>
</feature>
<dbReference type="SFLD" id="SFLDG00358">
    <property type="entry name" value="Main_(cytGST)"/>
    <property type="match status" value="1"/>
</dbReference>
<dbReference type="InterPro" id="IPR010987">
    <property type="entry name" value="Glutathione-S-Trfase_C-like"/>
</dbReference>
<dbReference type="GO" id="GO:0006749">
    <property type="term" value="P:glutathione metabolic process"/>
    <property type="evidence" value="ECO:0007669"/>
    <property type="project" value="TreeGrafter"/>
</dbReference>
<dbReference type="Gene3D" id="1.20.1050.10">
    <property type="match status" value="1"/>
</dbReference>
<dbReference type="PROSITE" id="PS50405">
    <property type="entry name" value="GST_CTER"/>
    <property type="match status" value="1"/>
</dbReference>